<reference evidence="2 3" key="1">
    <citation type="submission" date="2019-04" db="EMBL/GenBank/DDBJ databases">
        <title>Draft genome sequence of Robertkochia marina CC-AMO-30D.</title>
        <authorList>
            <person name="Hameed A."/>
            <person name="Lin S.-Y."/>
            <person name="Shahina M."/>
            <person name="Lai W.-A."/>
            <person name="Young C.-C."/>
        </authorList>
    </citation>
    <scope>NUCLEOTIDE SEQUENCE [LARGE SCALE GENOMIC DNA]</scope>
    <source>
        <strain evidence="2 3">CC-AMO-30D</strain>
    </source>
</reference>
<dbReference type="GO" id="GO:0004175">
    <property type="term" value="F:endopeptidase activity"/>
    <property type="evidence" value="ECO:0007669"/>
    <property type="project" value="TreeGrafter"/>
</dbReference>
<keyword evidence="2" id="KW-0378">Hydrolase</keyword>
<dbReference type="Gene3D" id="2.30.42.10">
    <property type="match status" value="1"/>
</dbReference>
<feature type="domain" description="Tail specific protease" evidence="1">
    <location>
        <begin position="239"/>
        <end position="395"/>
    </location>
</feature>
<evidence type="ECO:0000313" key="2">
    <source>
        <dbReference type="EMBL" id="THD67472.1"/>
    </source>
</evidence>
<dbReference type="GO" id="GO:0007165">
    <property type="term" value="P:signal transduction"/>
    <property type="evidence" value="ECO:0007669"/>
    <property type="project" value="TreeGrafter"/>
</dbReference>
<dbReference type="SUPFAM" id="SSF52096">
    <property type="entry name" value="ClpP/crotonase"/>
    <property type="match status" value="1"/>
</dbReference>
<dbReference type="GO" id="GO:0008236">
    <property type="term" value="F:serine-type peptidase activity"/>
    <property type="evidence" value="ECO:0007669"/>
    <property type="project" value="InterPro"/>
</dbReference>
<dbReference type="PANTHER" id="PTHR32060:SF30">
    <property type="entry name" value="CARBOXY-TERMINAL PROCESSING PROTEASE CTPA"/>
    <property type="match status" value="1"/>
</dbReference>
<accession>A0A4S3LZD9</accession>
<protein>
    <submittedName>
        <fullName evidence="2">Carboxyl-terminal protease</fullName>
    </submittedName>
</protein>
<dbReference type="Proteomes" id="UP000305939">
    <property type="component" value="Unassembled WGS sequence"/>
</dbReference>
<dbReference type="EMBL" id="SSMC01000002">
    <property type="protein sequence ID" value="THD67472.1"/>
    <property type="molecule type" value="Genomic_DNA"/>
</dbReference>
<dbReference type="Gene3D" id="3.30.750.170">
    <property type="match status" value="1"/>
</dbReference>
<dbReference type="OrthoDB" id="7168509at2"/>
<dbReference type="InterPro" id="IPR036034">
    <property type="entry name" value="PDZ_sf"/>
</dbReference>
<dbReference type="GO" id="GO:0006508">
    <property type="term" value="P:proteolysis"/>
    <property type="evidence" value="ECO:0007669"/>
    <property type="project" value="UniProtKB-KW"/>
</dbReference>
<dbReference type="PANTHER" id="PTHR32060">
    <property type="entry name" value="TAIL-SPECIFIC PROTEASE"/>
    <property type="match status" value="1"/>
</dbReference>
<evidence type="ECO:0000313" key="3">
    <source>
        <dbReference type="Proteomes" id="UP000305939"/>
    </source>
</evidence>
<dbReference type="GO" id="GO:0030288">
    <property type="term" value="C:outer membrane-bounded periplasmic space"/>
    <property type="evidence" value="ECO:0007669"/>
    <property type="project" value="TreeGrafter"/>
</dbReference>
<comment type="caution">
    <text evidence="2">The sequence shown here is derived from an EMBL/GenBank/DDBJ whole genome shotgun (WGS) entry which is preliminary data.</text>
</comment>
<name>A0A4S3LZD9_9FLAO</name>
<keyword evidence="3" id="KW-1185">Reference proteome</keyword>
<evidence type="ECO:0000259" key="1">
    <source>
        <dbReference type="Pfam" id="PF03572"/>
    </source>
</evidence>
<proteinExistence type="predicted"/>
<dbReference type="AlphaFoldDB" id="A0A4S3LZD9"/>
<gene>
    <name evidence="2" type="ORF">E7Z59_07365</name>
</gene>
<dbReference type="Pfam" id="PF03572">
    <property type="entry name" value="Peptidase_S41"/>
    <property type="match status" value="1"/>
</dbReference>
<dbReference type="InterPro" id="IPR005151">
    <property type="entry name" value="Tail-specific_protease"/>
</dbReference>
<keyword evidence="2" id="KW-0645">Protease</keyword>
<organism evidence="2 3">
    <name type="scientific">Robertkochia marina</name>
    <dbReference type="NCBI Taxonomy" id="1227945"/>
    <lineage>
        <taxon>Bacteria</taxon>
        <taxon>Pseudomonadati</taxon>
        <taxon>Bacteroidota</taxon>
        <taxon>Flavobacteriia</taxon>
        <taxon>Flavobacteriales</taxon>
        <taxon>Flavobacteriaceae</taxon>
        <taxon>Robertkochia</taxon>
    </lineage>
</organism>
<dbReference type="InterPro" id="IPR029045">
    <property type="entry name" value="ClpP/crotonase-like_dom_sf"/>
</dbReference>
<dbReference type="PROSITE" id="PS51257">
    <property type="entry name" value="PROKAR_LIPOPROTEIN"/>
    <property type="match status" value="1"/>
</dbReference>
<dbReference type="Gene3D" id="3.90.226.10">
    <property type="entry name" value="2-enoyl-CoA Hydratase, Chain A, domain 1"/>
    <property type="match status" value="1"/>
</dbReference>
<sequence>MEHWLRNFTLLGLIILISGCSSDDGVNTKEPPTDNGVELESEANLFTWNALNLWYYWQGDVAELNDNFDDNRDEFHTYLNRFADPADLFENSLRFSGDRFSAYNEDYRDLTDGQQGISTNHGLEFGLARFANSNDVFGYVRYIIPNSSAAQNDISRGELFTHVNGVQMNINNFESLLFENDNTYILGMADITGPGGAAPDILRENVALNGKEVTLTKDDGLREDPIFITRVIESGGITIGYLMYNSFTRAFDDELNNVFADFRAQGVTELILDLRYNPGGSVNTARYLASMIYGTNTEQLFIRQRWNDKVNSLYSDSFFEDYFAETVSTADGDFPLNSLELNRVFVLTTLSTASASELIINGLDPYMDVIQIGATTTGKNEFSIVLVDNPDNSYLYSPDTENGINPDVSWGLQPTTGISENSAGFSDYATGLEPEIEQFEDVTNLGVLGELDEPLLARALQEITGVSAKAALEKGQQIYMEVISNSKMGHPLKDRMYIDGEKLRLN</sequence>
<dbReference type="CDD" id="cd07561">
    <property type="entry name" value="Peptidase_S41_CPP_like"/>
    <property type="match status" value="1"/>
</dbReference>
<dbReference type="RefSeq" id="WP_136335677.1">
    <property type="nucleotide sequence ID" value="NZ_QXMP01000005.1"/>
</dbReference>